<protein>
    <submittedName>
        <fullName evidence="1">Uncharacterized protein</fullName>
    </submittedName>
</protein>
<name>A0ACB0E4G4_RANTA</name>
<evidence type="ECO:0000313" key="2">
    <source>
        <dbReference type="Proteomes" id="UP001162501"/>
    </source>
</evidence>
<dbReference type="Proteomes" id="UP001162501">
    <property type="component" value="Chromosome 14"/>
</dbReference>
<dbReference type="EMBL" id="OX596098">
    <property type="protein sequence ID" value="CAI9695353.1"/>
    <property type="molecule type" value="Genomic_DNA"/>
</dbReference>
<accession>A0ACB0E4G4</accession>
<proteinExistence type="predicted"/>
<sequence length="129" mass="13448">MCLRSLPAAAATRRLRRPRALGCAGAPSVRVSAAGGCPARDRQGPQVCRGVRGRGSRRKPARGGGRVDLPAAKTFIMGCTPEGLEGDLRCRQFSEPSSSLLGHPDPTPEMMSGKRPGLLLEPSLGACGD</sequence>
<gene>
    <name evidence="1" type="ORF">MRATA1EN3_LOCUS6566</name>
</gene>
<organism evidence="1 2">
    <name type="scientific">Rangifer tarandus platyrhynchus</name>
    <name type="common">Svalbard reindeer</name>
    <dbReference type="NCBI Taxonomy" id="3082113"/>
    <lineage>
        <taxon>Eukaryota</taxon>
        <taxon>Metazoa</taxon>
        <taxon>Chordata</taxon>
        <taxon>Craniata</taxon>
        <taxon>Vertebrata</taxon>
        <taxon>Euteleostomi</taxon>
        <taxon>Mammalia</taxon>
        <taxon>Eutheria</taxon>
        <taxon>Laurasiatheria</taxon>
        <taxon>Artiodactyla</taxon>
        <taxon>Ruminantia</taxon>
        <taxon>Pecora</taxon>
        <taxon>Cervidae</taxon>
        <taxon>Odocoileinae</taxon>
        <taxon>Rangifer</taxon>
    </lineage>
</organism>
<reference evidence="1" key="1">
    <citation type="submission" date="2023-05" db="EMBL/GenBank/DDBJ databases">
        <authorList>
            <consortium name="ELIXIR-Norway"/>
        </authorList>
    </citation>
    <scope>NUCLEOTIDE SEQUENCE</scope>
</reference>
<evidence type="ECO:0000313" key="1">
    <source>
        <dbReference type="EMBL" id="CAI9695353.1"/>
    </source>
</evidence>